<keyword evidence="4" id="KW-0645">Protease</keyword>
<sequence>MNNQRLKKILKDMEVNNLSQMLVSDPAAIFYLTGRWIHPGERMLALYINLNGNNKLFINELFPVHEDLGVEKVWFNDTQDAVEIVSRYVDKEKPMGVDKNWPARFLLRLMELKGGSTFVNGSSILDIARAYKDDQEKDFMREASRLNDMAVEKMIKLIPEKHSEKKMGQILGTIYEELGAEGFSFDPIIAYGANAADPHHGPDNSIVKEGESVIIDIGCVKDSYCSDITRTVFYKYASDKAKEVYNIVLEANKRAIETVKPGVRFCDIDAAARNYIETEGYGKYFTHRTGHSIGIEVHDFGDVSSANTDIVEPGRIFSIEPGIYLPGEVGVRIEDLVLVTEDGCEVLNKYDKELTIVE</sequence>
<dbReference type="PANTHER" id="PTHR46112">
    <property type="entry name" value="AMINOPEPTIDASE"/>
    <property type="match status" value="1"/>
</dbReference>
<gene>
    <name evidence="4" type="ORF">I6U48_18775</name>
</gene>
<reference evidence="4" key="1">
    <citation type="submission" date="2020-12" db="EMBL/GenBank/DDBJ databases">
        <title>Clostridium thailandense sp. nov., a novel acetogenic bacterium isolated from peat land soil in Thailand.</title>
        <authorList>
            <person name="Chaikitkaew S."/>
            <person name="Birkeland N.K."/>
        </authorList>
    </citation>
    <scope>NUCLEOTIDE SEQUENCE</scope>
    <source>
        <strain evidence="4">PL3</strain>
    </source>
</reference>
<evidence type="ECO:0000313" key="5">
    <source>
        <dbReference type="Proteomes" id="UP000694308"/>
    </source>
</evidence>
<feature type="domain" description="Creatinase N-terminal" evidence="3">
    <location>
        <begin position="5"/>
        <end position="130"/>
    </location>
</feature>
<dbReference type="RefSeq" id="WP_218322004.1">
    <property type="nucleotide sequence ID" value="NZ_JAEEGC010000102.1"/>
</dbReference>
<dbReference type="Proteomes" id="UP000694308">
    <property type="component" value="Unassembled WGS sequence"/>
</dbReference>
<dbReference type="InterPro" id="IPR000994">
    <property type="entry name" value="Pept_M24"/>
</dbReference>
<dbReference type="AlphaFoldDB" id="A0A949TWS9"/>
<evidence type="ECO:0000259" key="2">
    <source>
        <dbReference type="Pfam" id="PF00557"/>
    </source>
</evidence>
<comment type="similarity">
    <text evidence="1">Belongs to the peptidase M24B family.</text>
</comment>
<dbReference type="InterPro" id="IPR050659">
    <property type="entry name" value="Peptidase_M24B"/>
</dbReference>
<dbReference type="PROSITE" id="PS00491">
    <property type="entry name" value="PROLINE_PEPTIDASE"/>
    <property type="match status" value="1"/>
</dbReference>
<dbReference type="GO" id="GO:0046872">
    <property type="term" value="F:metal ion binding"/>
    <property type="evidence" value="ECO:0007669"/>
    <property type="project" value="UniProtKB-KW"/>
</dbReference>
<dbReference type="InterPro" id="IPR000587">
    <property type="entry name" value="Creatinase_N"/>
</dbReference>
<keyword evidence="4" id="KW-0378">Hydrolase</keyword>
<feature type="domain" description="Peptidase M24" evidence="2">
    <location>
        <begin position="139"/>
        <end position="341"/>
    </location>
</feature>
<dbReference type="Pfam" id="PF00557">
    <property type="entry name" value="Peptidase_M24"/>
    <property type="match status" value="1"/>
</dbReference>
<proteinExistence type="inferred from homology"/>
<evidence type="ECO:0000256" key="1">
    <source>
        <dbReference type="RuleBase" id="RU000590"/>
    </source>
</evidence>
<dbReference type="Pfam" id="PF01321">
    <property type="entry name" value="Creatinase_N"/>
    <property type="match status" value="1"/>
</dbReference>
<accession>A0A949TWS9</accession>
<protein>
    <submittedName>
        <fullName evidence="4">Aminopeptidase P family protein</fullName>
    </submittedName>
</protein>
<organism evidence="4 5">
    <name type="scientific">Clostridium thailandense</name>
    <dbReference type="NCBI Taxonomy" id="2794346"/>
    <lineage>
        <taxon>Bacteria</taxon>
        <taxon>Bacillati</taxon>
        <taxon>Bacillota</taxon>
        <taxon>Clostridia</taxon>
        <taxon>Eubacteriales</taxon>
        <taxon>Clostridiaceae</taxon>
        <taxon>Clostridium</taxon>
    </lineage>
</organism>
<name>A0A949TWS9_9CLOT</name>
<keyword evidence="4" id="KW-0031">Aminopeptidase</keyword>
<dbReference type="InterPro" id="IPR001131">
    <property type="entry name" value="Peptidase_M24B_aminopep-P_CS"/>
</dbReference>
<dbReference type="PANTHER" id="PTHR46112:SF3">
    <property type="entry name" value="AMINOPEPTIDASE YPDF"/>
    <property type="match status" value="1"/>
</dbReference>
<evidence type="ECO:0000259" key="3">
    <source>
        <dbReference type="Pfam" id="PF01321"/>
    </source>
</evidence>
<dbReference type="EMBL" id="JAEEGC010000102">
    <property type="protein sequence ID" value="MBV7274946.1"/>
    <property type="molecule type" value="Genomic_DNA"/>
</dbReference>
<dbReference type="CDD" id="cd01092">
    <property type="entry name" value="APP-like"/>
    <property type="match status" value="1"/>
</dbReference>
<evidence type="ECO:0000313" key="4">
    <source>
        <dbReference type="EMBL" id="MBV7274946.1"/>
    </source>
</evidence>
<comment type="caution">
    <text evidence="4">The sequence shown here is derived from an EMBL/GenBank/DDBJ whole genome shotgun (WGS) entry which is preliminary data.</text>
</comment>
<keyword evidence="5" id="KW-1185">Reference proteome</keyword>
<dbReference type="GO" id="GO:0004177">
    <property type="term" value="F:aminopeptidase activity"/>
    <property type="evidence" value="ECO:0007669"/>
    <property type="project" value="UniProtKB-KW"/>
</dbReference>
<keyword evidence="1" id="KW-0479">Metal-binding</keyword>